<protein>
    <submittedName>
        <fullName evidence="2">Uncharacterized protein</fullName>
    </submittedName>
</protein>
<accession>A0AAW0YLQ2</accession>
<feature type="compositionally biased region" description="Acidic residues" evidence="1">
    <location>
        <begin position="747"/>
        <end position="760"/>
    </location>
</feature>
<feature type="compositionally biased region" description="Polar residues" evidence="1">
    <location>
        <begin position="73"/>
        <end position="85"/>
    </location>
</feature>
<dbReference type="AlphaFoldDB" id="A0AAW0YLQ2"/>
<feature type="region of interest" description="Disordered" evidence="1">
    <location>
        <begin position="443"/>
        <end position="483"/>
    </location>
</feature>
<feature type="compositionally biased region" description="Low complexity" evidence="1">
    <location>
        <begin position="581"/>
        <end position="590"/>
    </location>
</feature>
<dbReference type="GeneID" id="92181360"/>
<organism evidence="2 3">
    <name type="scientific">Kwoniella newhampshirensis</name>
    <dbReference type="NCBI Taxonomy" id="1651941"/>
    <lineage>
        <taxon>Eukaryota</taxon>
        <taxon>Fungi</taxon>
        <taxon>Dikarya</taxon>
        <taxon>Basidiomycota</taxon>
        <taxon>Agaricomycotina</taxon>
        <taxon>Tremellomycetes</taxon>
        <taxon>Tremellales</taxon>
        <taxon>Cryptococcaceae</taxon>
        <taxon>Kwoniella</taxon>
    </lineage>
</organism>
<reference evidence="2 3" key="1">
    <citation type="journal article" date="2024" name="bioRxiv">
        <title>Comparative genomics of Cryptococcus and Kwoniella reveals pathogenesis evolution and contrasting karyotype dynamics via intercentromeric recombination or chromosome fusion.</title>
        <authorList>
            <person name="Coelho M.A."/>
            <person name="David-Palma M."/>
            <person name="Shea T."/>
            <person name="Bowers K."/>
            <person name="McGinley-Smith S."/>
            <person name="Mohammad A.W."/>
            <person name="Gnirke A."/>
            <person name="Yurkov A.M."/>
            <person name="Nowrousian M."/>
            <person name="Sun S."/>
            <person name="Cuomo C.A."/>
            <person name="Heitman J."/>
        </authorList>
    </citation>
    <scope>NUCLEOTIDE SEQUENCE [LARGE SCALE GENOMIC DNA]</scope>
    <source>
        <strain evidence="2 3">CBS 13917</strain>
    </source>
</reference>
<keyword evidence="3" id="KW-1185">Reference proteome</keyword>
<dbReference type="RefSeq" id="XP_066802582.1">
    <property type="nucleotide sequence ID" value="XM_066947203.1"/>
</dbReference>
<evidence type="ECO:0000313" key="3">
    <source>
        <dbReference type="Proteomes" id="UP001388673"/>
    </source>
</evidence>
<feature type="region of interest" description="Disordered" evidence="1">
    <location>
        <begin position="716"/>
        <end position="781"/>
    </location>
</feature>
<dbReference type="Proteomes" id="UP001388673">
    <property type="component" value="Unassembled WGS sequence"/>
</dbReference>
<evidence type="ECO:0000256" key="1">
    <source>
        <dbReference type="SAM" id="MobiDB-lite"/>
    </source>
</evidence>
<proteinExistence type="predicted"/>
<feature type="region of interest" description="Disordered" evidence="1">
    <location>
        <begin position="365"/>
        <end position="391"/>
    </location>
</feature>
<feature type="compositionally biased region" description="Polar residues" evidence="1">
    <location>
        <begin position="516"/>
        <end position="533"/>
    </location>
</feature>
<dbReference type="KEGG" id="kne:92181360"/>
<name>A0AAW0YLQ2_9TREE</name>
<feature type="compositionally biased region" description="Basic residues" evidence="1">
    <location>
        <begin position="534"/>
        <end position="564"/>
    </location>
</feature>
<feature type="region of interest" description="Disordered" evidence="1">
    <location>
        <begin position="62"/>
        <end position="97"/>
    </location>
</feature>
<feature type="region of interest" description="Disordered" evidence="1">
    <location>
        <begin position="515"/>
        <end position="612"/>
    </location>
</feature>
<feature type="compositionally biased region" description="Basic and acidic residues" evidence="1">
    <location>
        <begin position="450"/>
        <end position="465"/>
    </location>
</feature>
<comment type="caution">
    <text evidence="2">The sequence shown here is derived from an EMBL/GenBank/DDBJ whole genome shotgun (WGS) entry which is preliminary data.</text>
</comment>
<dbReference type="EMBL" id="JBCAWK010000007">
    <property type="protein sequence ID" value="KAK8853396.1"/>
    <property type="molecule type" value="Genomic_DNA"/>
</dbReference>
<evidence type="ECO:0000313" key="2">
    <source>
        <dbReference type="EMBL" id="KAK8853396.1"/>
    </source>
</evidence>
<gene>
    <name evidence="2" type="ORF">IAR55_004102</name>
</gene>
<sequence>MSTDYHRSSNRSHNSLNAKYDRIIGKVAPRSETSRTADWIQKAAPDKEGDIFKILGVDKEKFESEQGWKGPGLSSSRPTKLSQALQPPLPEWLRNGPRPKSVKELIERSTLARPKAQLVSHSQTPPAQYFPSHASFGDVSQSVFPFPPGPSQQAGSEQHARYPAYFAALSPTAAYMDGGSTHQPFRSILRGPGYQQRHDVSQYHYSRTHLPLRSSYQPLPDHPGLTHDRPTQFPAQLYSTNPLNQLPFTQHRVRFRPSPPQIFYSPAESTRSNSADISVPFGRSTPYQPQVLTQPIHQANMPVVSQEADQNLTTPTSHVRVNVPQPILPALADKPLEFGYPDQPQSSWSWQQPSAVQVAPYQVRPPSRAVQPPPQHSAFPRDNPVPNQPRAVPSQLLDAHQQLLALRDAQKKGKKERFQVVHGHSLNKKVVRVLETMAATEEHDELDLLDPGRDRSGDWDMRDTTHPVPQAEHQRASQPVPLDVRLGYRHRNYVLEGATSASSTTYDTDCYSNTSLSTSDDAYIPSSSPSLNSKKARRHQDQKRKKTHYSSSSSHRRVRRRFSARSHESSSASRRRNPRWTSTSSSYRPTSSDESHDSYDTGDSVETSPYLPPKNVKALSSIEKNVTLPAFCPNENTKLKNDKVFRAPKAKTENFVHANAPKGWKRKLAPVVYIPTKKTDNDDDDPMDDIEVFSDDQVDHKLNEEELEMEVDVEDIDNDPHHDGQRMRATSIGPGIRGEKRLLSPVIEEDEEDQEEEEGPNSEKIPKIDAGQGTMAGSRNEHVLMIEVKEKDEGGFGPDCFDREGGELDFTIWRDPF</sequence>